<organism evidence="2 3">
    <name type="scientific">Actinomarinicola tropica</name>
    <dbReference type="NCBI Taxonomy" id="2789776"/>
    <lineage>
        <taxon>Bacteria</taxon>
        <taxon>Bacillati</taxon>
        <taxon>Actinomycetota</taxon>
        <taxon>Acidimicrobiia</taxon>
        <taxon>Acidimicrobiales</taxon>
        <taxon>Iamiaceae</taxon>
        <taxon>Actinomarinicola</taxon>
    </lineage>
</organism>
<proteinExistence type="predicted"/>
<dbReference type="Pfam" id="PF11666">
    <property type="entry name" value="DUF2933"/>
    <property type="match status" value="1"/>
</dbReference>
<dbReference type="KEGG" id="atq:GH723_03170"/>
<feature type="transmembrane region" description="Helical" evidence="1">
    <location>
        <begin position="21"/>
        <end position="38"/>
    </location>
</feature>
<gene>
    <name evidence="2" type="ORF">GH723_03170</name>
</gene>
<sequence>MTMSASTREVHTMHDHGTHTKLILAAVVGFAVLAVLGVPVLSYLPLLAILAICPLMMMFMMWRMGQDSDTTREDRPAAHRH</sequence>
<evidence type="ECO:0000256" key="1">
    <source>
        <dbReference type="SAM" id="Phobius"/>
    </source>
</evidence>
<keyword evidence="1" id="KW-1133">Transmembrane helix</keyword>
<evidence type="ECO:0000313" key="2">
    <source>
        <dbReference type="EMBL" id="QGG94181.1"/>
    </source>
</evidence>
<dbReference type="EMBL" id="CP045851">
    <property type="protein sequence ID" value="QGG94181.1"/>
    <property type="molecule type" value="Genomic_DNA"/>
</dbReference>
<feature type="transmembrane region" description="Helical" evidence="1">
    <location>
        <begin position="44"/>
        <end position="62"/>
    </location>
</feature>
<dbReference type="AlphaFoldDB" id="A0A5Q2RHY3"/>
<protein>
    <submittedName>
        <fullName evidence="2">DUF2933 domain-containing protein</fullName>
    </submittedName>
</protein>
<dbReference type="Proteomes" id="UP000334019">
    <property type="component" value="Chromosome"/>
</dbReference>
<keyword evidence="1" id="KW-0812">Transmembrane</keyword>
<accession>A0A5Q2RHY3</accession>
<dbReference type="InterPro" id="IPR021682">
    <property type="entry name" value="DUF2933"/>
</dbReference>
<name>A0A5Q2RHY3_9ACTN</name>
<reference evidence="2 3" key="1">
    <citation type="submission" date="2019-11" db="EMBL/GenBank/DDBJ databases">
        <authorList>
            <person name="He Y."/>
        </authorList>
    </citation>
    <scope>NUCLEOTIDE SEQUENCE [LARGE SCALE GENOMIC DNA]</scope>
    <source>
        <strain evidence="2 3">SCSIO 58843</strain>
    </source>
</reference>
<evidence type="ECO:0000313" key="3">
    <source>
        <dbReference type="Proteomes" id="UP000334019"/>
    </source>
</evidence>
<keyword evidence="3" id="KW-1185">Reference proteome</keyword>
<keyword evidence="1" id="KW-0472">Membrane</keyword>